<proteinExistence type="predicted"/>
<dbReference type="EMBL" id="CAJPVJ010022121">
    <property type="protein sequence ID" value="CAG2178148.1"/>
    <property type="molecule type" value="Genomic_DNA"/>
</dbReference>
<sequence>MSGKKVNTFNKIQLSILNSGLIPFEYEAQNALKLVPQKPIDFNKFNAHIQLMRKYEVLPKIEFHFASKNETTTKHSTNHALKEANDIKNTFPKKCLPFNKMTTIVWSYHTFPMNPILIT</sequence>
<reference evidence="1" key="1">
    <citation type="submission" date="2020-11" db="EMBL/GenBank/DDBJ databases">
        <authorList>
            <person name="Tran Van P."/>
        </authorList>
    </citation>
    <scope>NUCLEOTIDE SEQUENCE</scope>
</reference>
<accession>A0A7R9ML19</accession>
<dbReference type="AlphaFoldDB" id="A0A7R9ML19"/>
<protein>
    <submittedName>
        <fullName evidence="1">Uncharacterized protein</fullName>
    </submittedName>
</protein>
<evidence type="ECO:0000313" key="1">
    <source>
        <dbReference type="EMBL" id="CAD7661012.1"/>
    </source>
</evidence>
<evidence type="ECO:0000313" key="2">
    <source>
        <dbReference type="Proteomes" id="UP000728032"/>
    </source>
</evidence>
<dbReference type="EMBL" id="OC936946">
    <property type="protein sequence ID" value="CAD7661012.1"/>
    <property type="molecule type" value="Genomic_DNA"/>
</dbReference>
<dbReference type="Proteomes" id="UP000728032">
    <property type="component" value="Unassembled WGS sequence"/>
</dbReference>
<dbReference type="OrthoDB" id="10542594at2759"/>
<keyword evidence="2" id="KW-1185">Reference proteome</keyword>
<gene>
    <name evidence="1" type="ORF">ONB1V03_LOCUS17574</name>
</gene>
<name>A0A7R9ML19_9ACAR</name>
<organism evidence="1">
    <name type="scientific">Oppiella nova</name>
    <dbReference type="NCBI Taxonomy" id="334625"/>
    <lineage>
        <taxon>Eukaryota</taxon>
        <taxon>Metazoa</taxon>
        <taxon>Ecdysozoa</taxon>
        <taxon>Arthropoda</taxon>
        <taxon>Chelicerata</taxon>
        <taxon>Arachnida</taxon>
        <taxon>Acari</taxon>
        <taxon>Acariformes</taxon>
        <taxon>Sarcoptiformes</taxon>
        <taxon>Oribatida</taxon>
        <taxon>Brachypylina</taxon>
        <taxon>Oppioidea</taxon>
        <taxon>Oppiidae</taxon>
        <taxon>Oppiella</taxon>
    </lineage>
</organism>